<comment type="function">
    <text evidence="1">JanA and janB regulate somatic sex differentiation.</text>
</comment>
<evidence type="ECO:0000256" key="5">
    <source>
        <dbReference type="PIRSR" id="PIRSR607702-1"/>
    </source>
</evidence>
<dbReference type="GO" id="GO:0005829">
    <property type="term" value="C:cytosol"/>
    <property type="evidence" value="ECO:0007669"/>
    <property type="project" value="TreeGrafter"/>
</dbReference>
<dbReference type="InterPro" id="IPR038596">
    <property type="entry name" value="Janus_sf"/>
</dbReference>
<dbReference type="InterPro" id="IPR007702">
    <property type="entry name" value="Janus"/>
</dbReference>
<dbReference type="Pfam" id="PF05005">
    <property type="entry name" value="Ocnus"/>
    <property type="match status" value="1"/>
</dbReference>
<gene>
    <name evidence="7" type="ORF">BSL78_26868</name>
</gene>
<protein>
    <recommendedName>
        <fullName evidence="9">14 kDa phosphohistidine phosphatase</fullName>
    </recommendedName>
</protein>
<dbReference type="GO" id="GO:0030154">
    <property type="term" value="P:cell differentiation"/>
    <property type="evidence" value="ECO:0007669"/>
    <property type="project" value="UniProtKB-KW"/>
</dbReference>
<dbReference type="EMBL" id="MRZV01001702">
    <property type="protein sequence ID" value="PIK36301.1"/>
    <property type="molecule type" value="Genomic_DNA"/>
</dbReference>
<organism evidence="7 8">
    <name type="scientific">Stichopus japonicus</name>
    <name type="common">Sea cucumber</name>
    <dbReference type="NCBI Taxonomy" id="307972"/>
    <lineage>
        <taxon>Eukaryota</taxon>
        <taxon>Metazoa</taxon>
        <taxon>Echinodermata</taxon>
        <taxon>Eleutherozoa</taxon>
        <taxon>Echinozoa</taxon>
        <taxon>Holothuroidea</taxon>
        <taxon>Aspidochirotacea</taxon>
        <taxon>Aspidochirotida</taxon>
        <taxon>Stichopodidae</taxon>
        <taxon>Apostichopus</taxon>
    </lineage>
</organism>
<dbReference type="AlphaFoldDB" id="A0A2G8JKM6"/>
<evidence type="ECO:0000256" key="4">
    <source>
        <dbReference type="ARBA" id="ARBA00022928"/>
    </source>
</evidence>
<feature type="binding site" evidence="6">
    <location>
        <position position="16"/>
    </location>
    <ligand>
        <name>substrate</name>
    </ligand>
</feature>
<evidence type="ECO:0000256" key="6">
    <source>
        <dbReference type="PIRSR" id="PIRSR607702-2"/>
    </source>
</evidence>
<evidence type="ECO:0000256" key="2">
    <source>
        <dbReference type="ARBA" id="ARBA00010971"/>
    </source>
</evidence>
<proteinExistence type="inferred from homology"/>
<evidence type="ECO:0000256" key="1">
    <source>
        <dbReference type="ARBA" id="ARBA00002508"/>
    </source>
</evidence>
<keyword evidence="4" id="KW-0726">Sexual differentiation</keyword>
<keyword evidence="8" id="KW-1185">Reference proteome</keyword>
<dbReference type="PANTHER" id="PTHR12258:SF5">
    <property type="entry name" value="BCDNA.GH02250-RELATED"/>
    <property type="match status" value="1"/>
</dbReference>
<evidence type="ECO:0008006" key="9">
    <source>
        <dbReference type="Google" id="ProtNLM"/>
    </source>
</evidence>
<keyword evidence="3" id="KW-0221">Differentiation</keyword>
<comment type="similarity">
    <text evidence="2">Belongs to the janus family.</text>
</comment>
<dbReference type="Proteomes" id="UP000230750">
    <property type="component" value="Unassembled WGS sequence"/>
</dbReference>
<accession>A0A2G8JKM6</accession>
<dbReference type="GO" id="GO:0101006">
    <property type="term" value="F:protein histidine phosphatase activity"/>
    <property type="evidence" value="ECO:0007669"/>
    <property type="project" value="TreeGrafter"/>
</dbReference>
<feature type="active site" description="Proton acceptor" evidence="5">
    <location>
        <position position="41"/>
    </location>
</feature>
<evidence type="ECO:0000313" key="8">
    <source>
        <dbReference type="Proteomes" id="UP000230750"/>
    </source>
</evidence>
<evidence type="ECO:0000313" key="7">
    <source>
        <dbReference type="EMBL" id="PIK36301.1"/>
    </source>
</evidence>
<dbReference type="Gene3D" id="3.50.20.20">
    <property type="entry name" value="Janus/Ocnus"/>
    <property type="match status" value="1"/>
</dbReference>
<evidence type="ECO:0000256" key="3">
    <source>
        <dbReference type="ARBA" id="ARBA00022782"/>
    </source>
</evidence>
<sequence length="112" mass="12497">MSGLPVVDIDPSGVFKYVLIKATKGSNEQFFVRGYAWGEYHADIFEEFEGKNKDLRLSCLGGGRIEHSPDRKSILVYGYSVGFGKADHSITVGLLKSRYPDYTSITFSDEGY</sequence>
<dbReference type="STRING" id="307972.A0A2G8JKM6"/>
<dbReference type="PANTHER" id="PTHR12258">
    <property type="entry name" value="JANUS-A/JANUS-B"/>
    <property type="match status" value="1"/>
</dbReference>
<comment type="caution">
    <text evidence="7">The sequence shown here is derived from an EMBL/GenBank/DDBJ whole genome shotgun (WGS) entry which is preliminary data.</text>
</comment>
<dbReference type="OrthoDB" id="10249612at2759"/>
<name>A0A2G8JKM6_STIJA</name>
<reference evidence="7 8" key="1">
    <citation type="journal article" date="2017" name="PLoS Biol.">
        <title>The sea cucumber genome provides insights into morphological evolution and visceral regeneration.</title>
        <authorList>
            <person name="Zhang X."/>
            <person name="Sun L."/>
            <person name="Yuan J."/>
            <person name="Sun Y."/>
            <person name="Gao Y."/>
            <person name="Zhang L."/>
            <person name="Li S."/>
            <person name="Dai H."/>
            <person name="Hamel J.F."/>
            <person name="Liu C."/>
            <person name="Yu Y."/>
            <person name="Liu S."/>
            <person name="Lin W."/>
            <person name="Guo K."/>
            <person name="Jin S."/>
            <person name="Xu P."/>
            <person name="Storey K.B."/>
            <person name="Huan P."/>
            <person name="Zhang T."/>
            <person name="Zhou Y."/>
            <person name="Zhang J."/>
            <person name="Lin C."/>
            <person name="Li X."/>
            <person name="Xing L."/>
            <person name="Huo D."/>
            <person name="Sun M."/>
            <person name="Wang L."/>
            <person name="Mercier A."/>
            <person name="Li F."/>
            <person name="Yang H."/>
            <person name="Xiang J."/>
        </authorList>
    </citation>
    <scope>NUCLEOTIDE SEQUENCE [LARGE SCALE GENOMIC DNA]</scope>
    <source>
        <strain evidence="7">Shaxun</strain>
        <tissue evidence="7">Muscle</tissue>
    </source>
</reference>
<dbReference type="SUPFAM" id="SSF143724">
    <property type="entry name" value="PHP14-like"/>
    <property type="match status" value="1"/>
</dbReference>
<dbReference type="GO" id="GO:0007548">
    <property type="term" value="P:sex differentiation"/>
    <property type="evidence" value="ECO:0007669"/>
    <property type="project" value="UniProtKB-KW"/>
</dbReference>